<protein>
    <submittedName>
        <fullName evidence="5">Protein kinase domain-containing protein</fullName>
    </submittedName>
</protein>
<feature type="compositionally biased region" description="Basic residues" evidence="1">
    <location>
        <begin position="403"/>
        <end position="412"/>
    </location>
</feature>
<gene>
    <name evidence="3" type="ORF">OFLC_LOCUS13548</name>
</gene>
<dbReference type="EMBL" id="UZAJ01040259">
    <property type="protein sequence ID" value="VDP14043.1"/>
    <property type="molecule type" value="Genomic_DNA"/>
</dbReference>
<sequence>MTMHSFNENNESKLVEFPKGKIVGARWIVRRILGTGAYGAVYEVQNITNPLISGALKAESNFAADSILKLEVEVLKQLQNRKYTVRLLYSGKRETYSYLVMTLCGPDLIAVKQMKNLATFSESTILRIAILSLYAIKQLHEIGFVHRDIKPSNIAISPSPTDRHIMYLLDYGMVRKYAIYSKKQWFIRQPRKQVLLRGTLRYCSVNTHKRREQGRVDDLWSLIYMLIDLRSNHLPWNKAIREDRILYLKESVSDKQLLSIGQMEFYEQILTHLRKLRYPDRPDYRYMYKLMISPMIKKQYFFNEPYDWEILSESETQEESLSSEKSDTSAGPINAKCKFFLDLLIYAKYKRFNLHLNMKNGSLLHITALNLIIPEDIPLAQEHAFEEGENDVPDIMKTAYHVPSRRHDRRRHALQEESNIPNEDLP</sequence>
<dbReference type="SUPFAM" id="SSF56112">
    <property type="entry name" value="Protein kinase-like (PK-like)"/>
    <property type="match status" value="1"/>
</dbReference>
<dbReference type="PROSITE" id="PS50011">
    <property type="entry name" value="PROTEIN_KINASE_DOM"/>
    <property type="match status" value="1"/>
</dbReference>
<dbReference type="GO" id="GO:0005524">
    <property type="term" value="F:ATP binding"/>
    <property type="evidence" value="ECO:0007669"/>
    <property type="project" value="InterPro"/>
</dbReference>
<accession>A0A183I1D6</accession>
<dbReference type="PANTHER" id="PTHR11909">
    <property type="entry name" value="CASEIN KINASE-RELATED"/>
    <property type="match status" value="1"/>
</dbReference>
<dbReference type="STRING" id="387005.A0A183I1D6"/>
<evidence type="ECO:0000313" key="5">
    <source>
        <dbReference type="WBParaSite" id="OFLC_0001354901-mRNA-1"/>
    </source>
</evidence>
<evidence type="ECO:0000313" key="3">
    <source>
        <dbReference type="EMBL" id="VDP14043.1"/>
    </source>
</evidence>
<feature type="region of interest" description="Disordered" evidence="1">
    <location>
        <begin position="403"/>
        <end position="426"/>
    </location>
</feature>
<evidence type="ECO:0000259" key="2">
    <source>
        <dbReference type="PROSITE" id="PS50011"/>
    </source>
</evidence>
<dbReference type="InterPro" id="IPR050235">
    <property type="entry name" value="CK1_Ser-Thr_kinase"/>
</dbReference>
<dbReference type="Proteomes" id="UP000267606">
    <property type="component" value="Unassembled WGS sequence"/>
</dbReference>
<organism evidence="5">
    <name type="scientific">Onchocerca flexuosa</name>
    <dbReference type="NCBI Taxonomy" id="387005"/>
    <lineage>
        <taxon>Eukaryota</taxon>
        <taxon>Metazoa</taxon>
        <taxon>Ecdysozoa</taxon>
        <taxon>Nematoda</taxon>
        <taxon>Chromadorea</taxon>
        <taxon>Rhabditida</taxon>
        <taxon>Spirurina</taxon>
        <taxon>Spiruromorpha</taxon>
        <taxon>Filarioidea</taxon>
        <taxon>Onchocercidae</taxon>
        <taxon>Onchocerca</taxon>
    </lineage>
</organism>
<dbReference type="AlphaFoldDB" id="A0A183I1D6"/>
<feature type="domain" description="Protein kinase" evidence="2">
    <location>
        <begin position="27"/>
        <end position="296"/>
    </location>
</feature>
<dbReference type="Pfam" id="PF00069">
    <property type="entry name" value="Pkinase"/>
    <property type="match status" value="1"/>
</dbReference>
<dbReference type="GO" id="GO:0004672">
    <property type="term" value="F:protein kinase activity"/>
    <property type="evidence" value="ECO:0007669"/>
    <property type="project" value="InterPro"/>
</dbReference>
<feature type="compositionally biased region" description="Polar residues" evidence="1">
    <location>
        <begin position="416"/>
        <end position="426"/>
    </location>
</feature>
<dbReference type="SMART" id="SM00220">
    <property type="entry name" value="S_TKc"/>
    <property type="match status" value="1"/>
</dbReference>
<proteinExistence type="predicted"/>
<reference evidence="5" key="1">
    <citation type="submission" date="2016-06" db="UniProtKB">
        <authorList>
            <consortium name="WormBaseParasite"/>
        </authorList>
    </citation>
    <scope>IDENTIFICATION</scope>
</reference>
<keyword evidence="4" id="KW-1185">Reference proteome</keyword>
<dbReference type="InterPro" id="IPR011009">
    <property type="entry name" value="Kinase-like_dom_sf"/>
</dbReference>
<dbReference type="WBParaSite" id="OFLC_0001354901-mRNA-1">
    <property type="protein sequence ID" value="OFLC_0001354901-mRNA-1"/>
    <property type="gene ID" value="OFLC_0001354901"/>
</dbReference>
<evidence type="ECO:0000256" key="1">
    <source>
        <dbReference type="SAM" id="MobiDB-lite"/>
    </source>
</evidence>
<name>A0A183I1D6_9BILA</name>
<evidence type="ECO:0000313" key="4">
    <source>
        <dbReference type="Proteomes" id="UP000267606"/>
    </source>
</evidence>
<dbReference type="InterPro" id="IPR000719">
    <property type="entry name" value="Prot_kinase_dom"/>
</dbReference>
<dbReference type="Gene3D" id="1.10.510.10">
    <property type="entry name" value="Transferase(Phosphotransferase) domain 1"/>
    <property type="match status" value="1"/>
</dbReference>
<reference evidence="3 4" key="2">
    <citation type="submission" date="2018-11" db="EMBL/GenBank/DDBJ databases">
        <authorList>
            <consortium name="Pathogen Informatics"/>
        </authorList>
    </citation>
    <scope>NUCLEOTIDE SEQUENCE [LARGE SCALE GENOMIC DNA]</scope>
</reference>